<reference evidence="1 2" key="1">
    <citation type="journal article" date="2022" name="New Phytol.">
        <title>Ecological generalism drives hyperdiversity of secondary metabolite gene clusters in xylarialean endophytes.</title>
        <authorList>
            <person name="Franco M.E.E."/>
            <person name="Wisecaver J.H."/>
            <person name="Arnold A.E."/>
            <person name="Ju Y.M."/>
            <person name="Slot J.C."/>
            <person name="Ahrendt S."/>
            <person name="Moore L.P."/>
            <person name="Eastman K.E."/>
            <person name="Scott K."/>
            <person name="Konkel Z."/>
            <person name="Mondo S.J."/>
            <person name="Kuo A."/>
            <person name="Hayes R.D."/>
            <person name="Haridas S."/>
            <person name="Andreopoulos B."/>
            <person name="Riley R."/>
            <person name="LaButti K."/>
            <person name="Pangilinan J."/>
            <person name="Lipzen A."/>
            <person name="Amirebrahimi M."/>
            <person name="Yan J."/>
            <person name="Adam C."/>
            <person name="Keymanesh K."/>
            <person name="Ng V."/>
            <person name="Louie K."/>
            <person name="Northen T."/>
            <person name="Drula E."/>
            <person name="Henrissat B."/>
            <person name="Hsieh H.M."/>
            <person name="Youens-Clark K."/>
            <person name="Lutzoni F."/>
            <person name="Miadlikowska J."/>
            <person name="Eastwood D.C."/>
            <person name="Hamelin R.C."/>
            <person name="Grigoriev I.V."/>
            <person name="U'Ren J.M."/>
        </authorList>
    </citation>
    <scope>NUCLEOTIDE SEQUENCE [LARGE SCALE GENOMIC DNA]</scope>
    <source>
        <strain evidence="1 2">ER1909</strain>
    </source>
</reference>
<gene>
    <name evidence="1" type="ORF">F4821DRAFT_250748</name>
</gene>
<evidence type="ECO:0000313" key="1">
    <source>
        <dbReference type="EMBL" id="KAI6080797.1"/>
    </source>
</evidence>
<protein>
    <submittedName>
        <fullName evidence="1">Methyltransferase SirN-like protein</fullName>
    </submittedName>
</protein>
<name>A0ACC0CKA7_9PEZI</name>
<proteinExistence type="predicted"/>
<evidence type="ECO:0000313" key="2">
    <source>
        <dbReference type="Proteomes" id="UP001497680"/>
    </source>
</evidence>
<keyword evidence="2" id="KW-1185">Reference proteome</keyword>
<comment type="caution">
    <text evidence="1">The sequence shown here is derived from an EMBL/GenBank/DDBJ whole genome shotgun (WGS) entry which is preliminary data.</text>
</comment>
<sequence length="272" mass="29586">MDNFMQMTKKLGHRPELLRLAALDATYDDALGGNLVLAPVGMSEPGKRILDAGTADGTWLRGVRSKQSAQHDYYGSDIEGELFPENADGITYFAHSFKDPWPEKYHGIFDLVHIRGSMAGSAPEGPALVIKNLLPLLKPGSWVQLMEMNGSSPPKNGPAMTDFAKMAIEMFTFIGAGDFANDNARLLKEAGFQNVQERRVLVNLGKMAKPELHDVSIHGVTGPIVPLTSVARTNASCSFTHEQLDALPGRVKDELEIQGGQIEAIIAFGQKE</sequence>
<dbReference type="EMBL" id="MU394422">
    <property type="protein sequence ID" value="KAI6080797.1"/>
    <property type="molecule type" value="Genomic_DNA"/>
</dbReference>
<organism evidence="1 2">
    <name type="scientific">Hypoxylon rubiginosum</name>
    <dbReference type="NCBI Taxonomy" id="110542"/>
    <lineage>
        <taxon>Eukaryota</taxon>
        <taxon>Fungi</taxon>
        <taxon>Dikarya</taxon>
        <taxon>Ascomycota</taxon>
        <taxon>Pezizomycotina</taxon>
        <taxon>Sordariomycetes</taxon>
        <taxon>Xylariomycetidae</taxon>
        <taxon>Xylariales</taxon>
        <taxon>Hypoxylaceae</taxon>
        <taxon>Hypoxylon</taxon>
    </lineage>
</organism>
<accession>A0ACC0CKA7</accession>
<dbReference type="Proteomes" id="UP001497680">
    <property type="component" value="Unassembled WGS sequence"/>
</dbReference>